<dbReference type="RefSeq" id="WP_061095012.1">
    <property type="nucleotide sequence ID" value="NZ_CP014323.1"/>
</dbReference>
<dbReference type="Proteomes" id="UP000063991">
    <property type="component" value="Chromosome"/>
</dbReference>
<protein>
    <recommendedName>
        <fullName evidence="3">HNH endonuclease</fullName>
    </recommendedName>
</protein>
<proteinExistence type="predicted"/>
<evidence type="ECO:0008006" key="3">
    <source>
        <dbReference type="Google" id="ProtNLM"/>
    </source>
</evidence>
<organism evidence="1 2">
    <name type="scientific">Alteromonas macleodii</name>
    <name type="common">Pseudoalteromonas macleodii</name>
    <dbReference type="NCBI Taxonomy" id="28108"/>
    <lineage>
        <taxon>Bacteria</taxon>
        <taxon>Pseudomonadati</taxon>
        <taxon>Pseudomonadota</taxon>
        <taxon>Gammaproteobacteria</taxon>
        <taxon>Alteromonadales</taxon>
        <taxon>Alteromonadaceae</taxon>
        <taxon>Alteromonas/Salinimonas group</taxon>
        <taxon>Alteromonas</taxon>
    </lineage>
</organism>
<dbReference type="EMBL" id="CP014323">
    <property type="protein sequence ID" value="AMJ98449.1"/>
    <property type="molecule type" value="Genomic_DNA"/>
</dbReference>
<reference evidence="1 2" key="1">
    <citation type="submission" date="2015-12" db="EMBL/GenBank/DDBJ databases">
        <authorList>
            <person name="Shamseldin A."/>
            <person name="Moawad H."/>
            <person name="Abd El-Rahim W.M."/>
            <person name="Sadowsky M.J."/>
        </authorList>
    </citation>
    <scope>NUCLEOTIDE SEQUENCE [LARGE SCALE GENOMIC DNA]</scope>
    <source>
        <strain evidence="1 2">D7</strain>
    </source>
</reference>
<evidence type="ECO:0000313" key="1">
    <source>
        <dbReference type="EMBL" id="AMJ98449.1"/>
    </source>
</evidence>
<gene>
    <name evidence="1" type="ORF">AVL55_09900</name>
</gene>
<name>A0A126Q1V5_ALTMA</name>
<sequence>MSKEVQLKYKGNKCSACGLSVEEMLERWGTFKRMTEFHHIEEDKKADNYNALIRRKLSTEQLDELDKCILLCSNCHKLIHAQNIKANLDFKLEFDGNVYTQKVIGWVIVDFRERKMRIYTDQKYLLHLYQIKIGDEQAKVIAGVEMDSAEFFSSLFKGLRNYKKFEIRNAQNTKVLMRGSYLGSNEIELKQAVEFPFLEYEWDLDGVKSWARNGKMLDENGHFIVEGTLTTKMKLV</sequence>
<dbReference type="OrthoDB" id="581550at2"/>
<accession>A0A126Q1V5</accession>
<dbReference type="AlphaFoldDB" id="A0A126Q1V5"/>
<evidence type="ECO:0000313" key="2">
    <source>
        <dbReference type="Proteomes" id="UP000063991"/>
    </source>
</evidence>